<dbReference type="EMBL" id="DS027050">
    <property type="protein sequence ID" value="EAW12324.1"/>
    <property type="molecule type" value="Genomic_DNA"/>
</dbReference>
<proteinExistence type="predicted"/>
<protein>
    <submittedName>
        <fullName evidence="1">Uncharacterized protein</fullName>
    </submittedName>
</protein>
<dbReference type="RefSeq" id="XP_001273750.1">
    <property type="nucleotide sequence ID" value="XM_001273749.1"/>
</dbReference>
<accession>A1CCR7</accession>
<reference evidence="1 2" key="1">
    <citation type="journal article" date="2008" name="PLoS Genet.">
        <title>Genomic islands in the pathogenic filamentous fungus Aspergillus fumigatus.</title>
        <authorList>
            <person name="Fedorova N.D."/>
            <person name="Khaldi N."/>
            <person name="Joardar V.S."/>
            <person name="Maiti R."/>
            <person name="Amedeo P."/>
            <person name="Anderson M.J."/>
            <person name="Crabtree J."/>
            <person name="Silva J.C."/>
            <person name="Badger J.H."/>
            <person name="Albarraq A."/>
            <person name="Angiuoli S."/>
            <person name="Bussey H."/>
            <person name="Bowyer P."/>
            <person name="Cotty P.J."/>
            <person name="Dyer P.S."/>
            <person name="Egan A."/>
            <person name="Galens K."/>
            <person name="Fraser-Liggett C.M."/>
            <person name="Haas B.J."/>
            <person name="Inman J.M."/>
            <person name="Kent R."/>
            <person name="Lemieux S."/>
            <person name="Malavazi I."/>
            <person name="Orvis J."/>
            <person name="Roemer T."/>
            <person name="Ronning C.M."/>
            <person name="Sundaram J.P."/>
            <person name="Sutton G."/>
            <person name="Turner G."/>
            <person name="Venter J.C."/>
            <person name="White O.R."/>
            <person name="Whitty B.R."/>
            <person name="Youngman P."/>
            <person name="Wolfe K.H."/>
            <person name="Goldman G.H."/>
            <person name="Wortman J.R."/>
            <person name="Jiang B."/>
            <person name="Denning D.W."/>
            <person name="Nierman W.C."/>
        </authorList>
    </citation>
    <scope>NUCLEOTIDE SEQUENCE [LARGE SCALE GENOMIC DNA]</scope>
    <source>
        <strain evidence="2">ATCC 1007 / CBS 513.65 / DSM 816 / NCTC 3887 / NRRL 1</strain>
    </source>
</reference>
<gene>
    <name evidence="1" type="ORF">ACLA_062910</name>
</gene>
<evidence type="ECO:0000313" key="2">
    <source>
        <dbReference type="Proteomes" id="UP000006701"/>
    </source>
</evidence>
<dbReference type="OrthoDB" id="5396831at2759"/>
<dbReference type="AlphaFoldDB" id="A1CCR7"/>
<keyword evidence="2" id="KW-1185">Reference proteome</keyword>
<sequence length="139" mass="15213">MAWNSATVRLDPHAGETTTRSDLLAEAKGWLLFFKGSWVPAPDLDQELHTRRALMERWAAADQSFRDVRIASFTSDPQGTDSSSLGLCSPRAVLRAISAAEDAMSRHPPGSAPSHTDLFAQLPWTEKGTVQTTSIFSRS</sequence>
<evidence type="ECO:0000313" key="1">
    <source>
        <dbReference type="EMBL" id="EAW12324.1"/>
    </source>
</evidence>
<name>A1CCR7_ASPCL</name>
<organism evidence="1 2">
    <name type="scientific">Aspergillus clavatus (strain ATCC 1007 / CBS 513.65 / DSM 816 / NCTC 3887 / NRRL 1 / QM 1276 / 107)</name>
    <dbReference type="NCBI Taxonomy" id="344612"/>
    <lineage>
        <taxon>Eukaryota</taxon>
        <taxon>Fungi</taxon>
        <taxon>Dikarya</taxon>
        <taxon>Ascomycota</taxon>
        <taxon>Pezizomycotina</taxon>
        <taxon>Eurotiomycetes</taxon>
        <taxon>Eurotiomycetidae</taxon>
        <taxon>Eurotiales</taxon>
        <taxon>Aspergillaceae</taxon>
        <taxon>Aspergillus</taxon>
        <taxon>Aspergillus subgen. Fumigati</taxon>
    </lineage>
</organism>
<dbReference type="VEuPathDB" id="FungiDB:ACLA_062910"/>
<dbReference type="HOGENOM" id="CLU_1844634_0_0_1"/>
<dbReference type="Proteomes" id="UP000006701">
    <property type="component" value="Unassembled WGS sequence"/>
</dbReference>
<dbReference type="KEGG" id="act:ACLA_062910"/>
<dbReference type="GeneID" id="4706071"/>